<dbReference type="NCBIfam" id="TIGR00792">
    <property type="entry name" value="gph"/>
    <property type="match status" value="1"/>
</dbReference>
<dbReference type="EMBL" id="JAFGIX010000022">
    <property type="protein sequence ID" value="MBN1572401.1"/>
    <property type="molecule type" value="Genomic_DNA"/>
</dbReference>
<gene>
    <name evidence="2" type="ORF">JW984_04310</name>
</gene>
<feature type="transmembrane region" description="Helical" evidence="1">
    <location>
        <begin position="163"/>
        <end position="184"/>
    </location>
</feature>
<protein>
    <submittedName>
        <fullName evidence="2">MFS transporter</fullName>
    </submittedName>
</protein>
<keyword evidence="1" id="KW-0472">Membrane</keyword>
<sequence length="468" mass="51479">MKERLSLGAKLGYGIGDYSFNLAYQTAALFFLFYLTDVYGVAAGVAGIVIMVSKVWDAVSDPMMGYITDHTKSRWGSKRPYLLFGAIPLGVMFFLIFYSPDFAQLLGIDDPAKIEKYKVIYITAVFILFCTAITIVNVPYGALTADLTQDSHERSVLTGYRMVFAIIGALFAAAATKILVGLFGSTGVVKDGQEVVDSIFGFRMMGLVYMVLIVVVVLATFFSVKERGGAAKKVEAEKESVIDNLKVIFTNNPFLILISGTILNLTAVLIMAAVVNYFFKYNLDREDMVPIAFLCLFVTAILFMPFFVWLSKKTSKKFTYNVGMGSLSGVLVLIFFFGDKSIVLTIVFFVMAGAGMATNWLSAWSMVPDTIEYSEWKTGIRREGVIYGAFLFGQKLPVAIAAFIAGQTLKFVEFVPNVAQTPEALLGIKALLTLVPIGFILLGIVIISRFPISAGVHRKILEEIEAKR</sequence>
<feature type="transmembrane region" description="Helical" evidence="1">
    <location>
        <begin position="204"/>
        <end position="224"/>
    </location>
</feature>
<feature type="transmembrane region" description="Helical" evidence="1">
    <location>
        <begin position="318"/>
        <end position="337"/>
    </location>
</feature>
<evidence type="ECO:0000313" key="3">
    <source>
        <dbReference type="Proteomes" id="UP000809273"/>
    </source>
</evidence>
<comment type="caution">
    <text evidence="2">The sequence shown here is derived from an EMBL/GenBank/DDBJ whole genome shotgun (WGS) entry which is preliminary data.</text>
</comment>
<dbReference type="Gene3D" id="1.20.1250.20">
    <property type="entry name" value="MFS general substrate transporter like domains"/>
    <property type="match status" value="1"/>
</dbReference>
<dbReference type="Pfam" id="PF13347">
    <property type="entry name" value="MFS_2"/>
    <property type="match status" value="1"/>
</dbReference>
<evidence type="ECO:0000313" key="2">
    <source>
        <dbReference type="EMBL" id="MBN1572401.1"/>
    </source>
</evidence>
<dbReference type="CDD" id="cd17332">
    <property type="entry name" value="MFS_MelB_like"/>
    <property type="match status" value="1"/>
</dbReference>
<feature type="transmembrane region" description="Helical" evidence="1">
    <location>
        <begin position="426"/>
        <end position="450"/>
    </location>
</feature>
<feature type="transmembrane region" description="Helical" evidence="1">
    <location>
        <begin position="80"/>
        <end position="99"/>
    </location>
</feature>
<dbReference type="InterPro" id="IPR039672">
    <property type="entry name" value="MFS_2"/>
</dbReference>
<accession>A0A9D8PK05</accession>
<keyword evidence="1" id="KW-0812">Transmembrane</keyword>
<feature type="transmembrane region" description="Helical" evidence="1">
    <location>
        <begin position="385"/>
        <end position="406"/>
    </location>
</feature>
<proteinExistence type="predicted"/>
<dbReference type="InterPro" id="IPR036259">
    <property type="entry name" value="MFS_trans_sf"/>
</dbReference>
<feature type="transmembrane region" description="Helical" evidence="1">
    <location>
        <begin position="119"/>
        <end position="143"/>
    </location>
</feature>
<dbReference type="Proteomes" id="UP000809273">
    <property type="component" value="Unassembled WGS sequence"/>
</dbReference>
<feature type="transmembrane region" description="Helical" evidence="1">
    <location>
        <begin position="254"/>
        <end position="279"/>
    </location>
</feature>
<dbReference type="GO" id="GO:0005886">
    <property type="term" value="C:plasma membrane"/>
    <property type="evidence" value="ECO:0007669"/>
    <property type="project" value="TreeGrafter"/>
</dbReference>
<name>A0A9D8PK05_9DELT</name>
<dbReference type="PANTHER" id="PTHR11328">
    <property type="entry name" value="MAJOR FACILITATOR SUPERFAMILY DOMAIN-CONTAINING PROTEIN"/>
    <property type="match status" value="1"/>
</dbReference>
<dbReference type="AlphaFoldDB" id="A0A9D8PK05"/>
<dbReference type="GO" id="GO:0006814">
    <property type="term" value="P:sodium ion transport"/>
    <property type="evidence" value="ECO:0007669"/>
    <property type="project" value="InterPro"/>
</dbReference>
<dbReference type="SUPFAM" id="SSF103473">
    <property type="entry name" value="MFS general substrate transporter"/>
    <property type="match status" value="1"/>
</dbReference>
<dbReference type="PANTHER" id="PTHR11328:SF24">
    <property type="entry name" value="MAJOR FACILITATOR SUPERFAMILY (MFS) PROFILE DOMAIN-CONTAINING PROTEIN"/>
    <property type="match status" value="1"/>
</dbReference>
<dbReference type="GO" id="GO:0015293">
    <property type="term" value="F:symporter activity"/>
    <property type="evidence" value="ECO:0007669"/>
    <property type="project" value="InterPro"/>
</dbReference>
<dbReference type="InterPro" id="IPR001927">
    <property type="entry name" value="Na/Gal_symport"/>
</dbReference>
<dbReference type="GO" id="GO:0008643">
    <property type="term" value="P:carbohydrate transport"/>
    <property type="evidence" value="ECO:0007669"/>
    <property type="project" value="InterPro"/>
</dbReference>
<reference evidence="2" key="1">
    <citation type="journal article" date="2021" name="Environ. Microbiol.">
        <title>Genomic characterization of three novel Desulfobacterota classes expand the metabolic and phylogenetic diversity of the phylum.</title>
        <authorList>
            <person name="Murphy C.L."/>
            <person name="Biggerstaff J."/>
            <person name="Eichhorn A."/>
            <person name="Ewing E."/>
            <person name="Shahan R."/>
            <person name="Soriano D."/>
            <person name="Stewart S."/>
            <person name="VanMol K."/>
            <person name="Walker R."/>
            <person name="Walters P."/>
            <person name="Elshahed M.S."/>
            <person name="Youssef N.H."/>
        </authorList>
    </citation>
    <scope>NUCLEOTIDE SEQUENCE</scope>
    <source>
        <strain evidence="2">Zod_Metabat.24</strain>
    </source>
</reference>
<organism evidence="2 3">
    <name type="scientific">Candidatus Zymogenus saltonus</name>
    <dbReference type="NCBI Taxonomy" id="2844893"/>
    <lineage>
        <taxon>Bacteria</taxon>
        <taxon>Deltaproteobacteria</taxon>
        <taxon>Candidatus Zymogenia</taxon>
        <taxon>Candidatus Zymogeniales</taxon>
        <taxon>Candidatus Zymogenaceae</taxon>
        <taxon>Candidatus Zymogenus</taxon>
    </lineage>
</organism>
<feature type="transmembrane region" description="Helical" evidence="1">
    <location>
        <begin position="343"/>
        <end position="364"/>
    </location>
</feature>
<reference evidence="2" key="2">
    <citation type="submission" date="2021-01" db="EMBL/GenBank/DDBJ databases">
        <authorList>
            <person name="Hahn C.R."/>
            <person name="Youssef N.H."/>
            <person name="Elshahed M."/>
        </authorList>
    </citation>
    <scope>NUCLEOTIDE SEQUENCE</scope>
    <source>
        <strain evidence="2">Zod_Metabat.24</strain>
    </source>
</reference>
<evidence type="ECO:0000256" key="1">
    <source>
        <dbReference type="SAM" id="Phobius"/>
    </source>
</evidence>
<keyword evidence="1" id="KW-1133">Transmembrane helix</keyword>
<feature type="transmembrane region" description="Helical" evidence="1">
    <location>
        <begin position="291"/>
        <end position="311"/>
    </location>
</feature>